<evidence type="ECO:0000313" key="2">
    <source>
        <dbReference type="EMBL" id="GAB1252128.1"/>
    </source>
</evidence>
<evidence type="ECO:0000259" key="1">
    <source>
        <dbReference type="PROSITE" id="PS51186"/>
    </source>
</evidence>
<organism evidence="2 3">
    <name type="scientific">Porphyromonas miyakawae</name>
    <dbReference type="NCBI Taxonomy" id="3137470"/>
    <lineage>
        <taxon>Bacteria</taxon>
        <taxon>Pseudomonadati</taxon>
        <taxon>Bacteroidota</taxon>
        <taxon>Bacteroidia</taxon>
        <taxon>Bacteroidales</taxon>
        <taxon>Porphyromonadaceae</taxon>
        <taxon>Porphyromonas</taxon>
    </lineage>
</organism>
<gene>
    <name evidence="2" type="ORF">Tsumi_12340</name>
</gene>
<sequence length="188" mass="22107">MTSPILVEVYDEAQHAQLLDSVKQLYEESFPIEERRPWHRFLELLGEEPRFILNLIFSVEDHAFAGFLTTWNLGEINYGEHFAMEPSLRGRGWGRMLLRELLQLRETKPFVFEVEPPVTPIAERRLHFYQSLDAAIISTEYIQPSYAPSQPSLPLYLMAWNGQGKDADKYLRILYKEIYRVSDEWLNA</sequence>
<protein>
    <submittedName>
        <fullName evidence="2">GNAT family N-acetyltransferase</fullName>
    </submittedName>
</protein>
<proteinExistence type="predicted"/>
<dbReference type="RefSeq" id="WP_411915896.1">
    <property type="nucleotide sequence ID" value="NZ_BAAFSF010000004.1"/>
</dbReference>
<dbReference type="Proteomes" id="UP001628220">
    <property type="component" value="Unassembled WGS sequence"/>
</dbReference>
<evidence type="ECO:0000313" key="3">
    <source>
        <dbReference type="Proteomes" id="UP001628220"/>
    </source>
</evidence>
<name>A0ABQ0E344_9PORP</name>
<dbReference type="Pfam" id="PF00583">
    <property type="entry name" value="Acetyltransf_1"/>
    <property type="match status" value="1"/>
</dbReference>
<dbReference type="PROSITE" id="PS51186">
    <property type="entry name" value="GNAT"/>
    <property type="match status" value="1"/>
</dbReference>
<dbReference type="EMBL" id="BAAFSF010000004">
    <property type="protein sequence ID" value="GAB1252128.1"/>
    <property type="molecule type" value="Genomic_DNA"/>
</dbReference>
<dbReference type="InterPro" id="IPR000182">
    <property type="entry name" value="GNAT_dom"/>
</dbReference>
<dbReference type="InterPro" id="IPR016181">
    <property type="entry name" value="Acyl_CoA_acyltransferase"/>
</dbReference>
<dbReference type="SUPFAM" id="SSF55729">
    <property type="entry name" value="Acyl-CoA N-acyltransferases (Nat)"/>
    <property type="match status" value="1"/>
</dbReference>
<dbReference type="Gene3D" id="3.40.630.30">
    <property type="match status" value="1"/>
</dbReference>
<feature type="domain" description="N-acetyltransferase" evidence="1">
    <location>
        <begin position="5"/>
        <end position="184"/>
    </location>
</feature>
<reference evidence="2 3" key="1">
    <citation type="journal article" date="2025" name="Int. J. Syst. Evol. Microbiol.">
        <title>Desulfovibrio falkowii sp. nov., Porphyromonas miyakawae sp. nov., Mediterraneibacter flintii sp. nov. and Owariibacterium komagatae gen. nov., sp. nov., isolated from human faeces.</title>
        <authorList>
            <person name="Hamaguchi T."/>
            <person name="Ohara M."/>
            <person name="Hisatomi A."/>
            <person name="Sekiguchi K."/>
            <person name="Takeda J.I."/>
            <person name="Ueyama J."/>
            <person name="Ito M."/>
            <person name="Nishiwaki H."/>
            <person name="Ogi T."/>
            <person name="Hirayama M."/>
            <person name="Ohkuma M."/>
            <person name="Sakamoto M."/>
            <person name="Ohno K."/>
        </authorList>
    </citation>
    <scope>NUCLEOTIDE SEQUENCE [LARGE SCALE GENOMIC DNA]</scope>
    <source>
        <strain evidence="2 3">13CB11C</strain>
    </source>
</reference>
<comment type="caution">
    <text evidence="2">The sequence shown here is derived from an EMBL/GenBank/DDBJ whole genome shotgun (WGS) entry which is preliminary data.</text>
</comment>
<keyword evidence="3" id="KW-1185">Reference proteome</keyword>
<accession>A0ABQ0E344</accession>